<proteinExistence type="predicted"/>
<dbReference type="Proteomes" id="UP001056120">
    <property type="component" value="Linkage Group LG11"/>
</dbReference>
<evidence type="ECO:0000313" key="2">
    <source>
        <dbReference type="Proteomes" id="UP001056120"/>
    </source>
</evidence>
<reference evidence="1 2" key="2">
    <citation type="journal article" date="2022" name="Mol. Ecol. Resour.">
        <title>The genomes of chicory, endive, great burdock and yacon provide insights into Asteraceae paleo-polyploidization history and plant inulin production.</title>
        <authorList>
            <person name="Fan W."/>
            <person name="Wang S."/>
            <person name="Wang H."/>
            <person name="Wang A."/>
            <person name="Jiang F."/>
            <person name="Liu H."/>
            <person name="Zhao H."/>
            <person name="Xu D."/>
            <person name="Zhang Y."/>
        </authorList>
    </citation>
    <scope>NUCLEOTIDE SEQUENCE [LARGE SCALE GENOMIC DNA]</scope>
    <source>
        <strain evidence="2">cv. Yunnan</strain>
        <tissue evidence="1">Leaves</tissue>
    </source>
</reference>
<dbReference type="EMBL" id="CM042028">
    <property type="protein sequence ID" value="KAI3797458.1"/>
    <property type="molecule type" value="Genomic_DNA"/>
</dbReference>
<gene>
    <name evidence="1" type="ORF">L1987_32715</name>
</gene>
<name>A0ACB9HPV2_9ASTR</name>
<evidence type="ECO:0000313" key="1">
    <source>
        <dbReference type="EMBL" id="KAI3797458.1"/>
    </source>
</evidence>
<organism evidence="1 2">
    <name type="scientific">Smallanthus sonchifolius</name>
    <dbReference type="NCBI Taxonomy" id="185202"/>
    <lineage>
        <taxon>Eukaryota</taxon>
        <taxon>Viridiplantae</taxon>
        <taxon>Streptophyta</taxon>
        <taxon>Embryophyta</taxon>
        <taxon>Tracheophyta</taxon>
        <taxon>Spermatophyta</taxon>
        <taxon>Magnoliopsida</taxon>
        <taxon>eudicotyledons</taxon>
        <taxon>Gunneridae</taxon>
        <taxon>Pentapetalae</taxon>
        <taxon>asterids</taxon>
        <taxon>campanulids</taxon>
        <taxon>Asterales</taxon>
        <taxon>Asteraceae</taxon>
        <taxon>Asteroideae</taxon>
        <taxon>Heliantheae alliance</taxon>
        <taxon>Millerieae</taxon>
        <taxon>Smallanthus</taxon>
    </lineage>
</organism>
<keyword evidence="2" id="KW-1185">Reference proteome</keyword>
<comment type="caution">
    <text evidence="1">The sequence shown here is derived from an EMBL/GenBank/DDBJ whole genome shotgun (WGS) entry which is preliminary data.</text>
</comment>
<sequence length="606" mass="68811">MLVYNSRTSKVVRGRPDFVLSKKMSILKNDIRAWCNRKRKENEWELGELDKEIGLLEKRAEEVGLSELEKEGRITMKKKRLELEHKNKQDLKQKSRIKWLADGDENMAFFHGVINGRKKRNRINGLLINRPWVSDPDMIKMEIFKFFKEKFSDCFPIRPSLENVNLASLSDMDKVNLDADFSEAEIKQAIWRCAGGKAPGPDGLTFDFIRKFWNVLKSKILGFFKCFESRKSITKGCNSSFITLVPKENDPESINDFRPISLIGIMAKAMGKLLALRIQKVVSMLVGNEQTAFIKGRNIFDGHILVNTIQCWAKKSKAKLMLFKVDFAKAFDSLNWNYLNSIMEHMGFGCRWGAWINGYLRSGMSSVLVNGSPTDEFPIEKGVRQGDPISPFLFILAMEGLSAMLKSASQKGLFNGCRLPNGGPTITHSMYADDVIFIGEWSRENINNLKRILRCFHLVSGLKINYHKSKLIGVGVSNQECDEFAKIIGCKKESLPITHLGLPIGANMRLSKNWGPVVNKIKERLTSWKAKTLSFGGRLTLVKAVLGSLPLYFLSMFKAPNKIIKELETIRRRFLWGAVTHKRRSTGLRGITLSNQGEWGAWRGGS</sequence>
<protein>
    <submittedName>
        <fullName evidence="1">Uncharacterized protein</fullName>
    </submittedName>
</protein>
<reference evidence="2" key="1">
    <citation type="journal article" date="2022" name="Mol. Ecol. Resour.">
        <title>The genomes of chicory, endive, great burdock and yacon provide insights into Asteraceae palaeo-polyploidization history and plant inulin production.</title>
        <authorList>
            <person name="Fan W."/>
            <person name="Wang S."/>
            <person name="Wang H."/>
            <person name="Wang A."/>
            <person name="Jiang F."/>
            <person name="Liu H."/>
            <person name="Zhao H."/>
            <person name="Xu D."/>
            <person name="Zhang Y."/>
        </authorList>
    </citation>
    <scope>NUCLEOTIDE SEQUENCE [LARGE SCALE GENOMIC DNA]</scope>
    <source>
        <strain evidence="2">cv. Yunnan</strain>
    </source>
</reference>
<accession>A0ACB9HPV2</accession>